<dbReference type="InterPro" id="IPR036291">
    <property type="entry name" value="NAD(P)-bd_dom_sf"/>
</dbReference>
<comment type="similarity">
    <text evidence="1">Belongs to the short-chain dehydrogenases/reductases (SDR) family.</text>
</comment>
<dbReference type="SUPFAM" id="SSF51735">
    <property type="entry name" value="NAD(P)-binding Rossmann-fold domains"/>
    <property type="match status" value="1"/>
</dbReference>
<evidence type="ECO:0000256" key="1">
    <source>
        <dbReference type="ARBA" id="ARBA00006484"/>
    </source>
</evidence>
<keyword evidence="3" id="KW-1185">Reference proteome</keyword>
<organism evidence="2 3">
    <name type="scientific">Stella humosa</name>
    <dbReference type="NCBI Taxonomy" id="94"/>
    <lineage>
        <taxon>Bacteria</taxon>
        <taxon>Pseudomonadati</taxon>
        <taxon>Pseudomonadota</taxon>
        <taxon>Alphaproteobacteria</taxon>
        <taxon>Rhodospirillales</taxon>
        <taxon>Stellaceae</taxon>
        <taxon>Stella</taxon>
    </lineage>
</organism>
<dbReference type="FunFam" id="3.40.50.720:FF:000084">
    <property type="entry name" value="Short-chain dehydrogenase reductase"/>
    <property type="match status" value="1"/>
</dbReference>
<protein>
    <submittedName>
        <fullName evidence="2">NAD(P)-dependent dehydrogenase (Short-subunit alcohol dehydrogenase family)</fullName>
    </submittedName>
</protein>
<dbReference type="InterPro" id="IPR002347">
    <property type="entry name" value="SDR_fam"/>
</dbReference>
<dbReference type="PRINTS" id="PR00081">
    <property type="entry name" value="GDHRDH"/>
</dbReference>
<dbReference type="Pfam" id="PF13561">
    <property type="entry name" value="adh_short_C2"/>
    <property type="match status" value="1"/>
</dbReference>
<dbReference type="GO" id="GO:0030497">
    <property type="term" value="P:fatty acid elongation"/>
    <property type="evidence" value="ECO:0007669"/>
    <property type="project" value="TreeGrafter"/>
</dbReference>
<evidence type="ECO:0000313" key="3">
    <source>
        <dbReference type="Proteomes" id="UP000278222"/>
    </source>
</evidence>
<dbReference type="Gene3D" id="3.40.50.720">
    <property type="entry name" value="NAD(P)-binding Rossmann-like Domain"/>
    <property type="match status" value="1"/>
</dbReference>
<dbReference type="AlphaFoldDB" id="A0A3N1KYV2"/>
<dbReference type="OrthoDB" id="9780084at2"/>
<dbReference type="InterPro" id="IPR020904">
    <property type="entry name" value="Sc_DH/Rdtase_CS"/>
</dbReference>
<name>A0A3N1KYV2_9PROT</name>
<sequence>MTSTATPFSLDGRRALVTGAARGIGRAIAAALNRAGAAVWLTDLDGPAAQAAARCMGAAGGGALDVTDAGAVEAAFAAAEATLGPLDIVVANAGISTMNRVVDLSEAEWDANMAVNAKGVFLVDRCAVRRFLARGTRGVIVNTASLAGKVGAPLLAHYSASKFAVVGFTQALAREVAADGIRVNAVCPGFVRTGMQEREIAWESTLRGMTPDEVVADYIRQTPLGRLEEPEDVADVVVFLAGDGARFMTGQAINVTGGVYTT</sequence>
<evidence type="ECO:0000313" key="2">
    <source>
        <dbReference type="EMBL" id="ROP83979.1"/>
    </source>
</evidence>
<dbReference type="PROSITE" id="PS00061">
    <property type="entry name" value="ADH_SHORT"/>
    <property type="match status" value="1"/>
</dbReference>
<dbReference type="Proteomes" id="UP000278222">
    <property type="component" value="Unassembled WGS sequence"/>
</dbReference>
<dbReference type="PANTHER" id="PTHR42760">
    <property type="entry name" value="SHORT-CHAIN DEHYDROGENASES/REDUCTASES FAMILY MEMBER"/>
    <property type="match status" value="1"/>
</dbReference>
<dbReference type="EMBL" id="RJKX01000015">
    <property type="protein sequence ID" value="ROP83979.1"/>
    <property type="molecule type" value="Genomic_DNA"/>
</dbReference>
<dbReference type="PANTHER" id="PTHR42760:SF96">
    <property type="entry name" value="3-OXOACYL-[ACYL-CARRIER-PROTEIN] REDUCTASE FABG"/>
    <property type="match status" value="1"/>
</dbReference>
<dbReference type="RefSeq" id="WP_123691517.1">
    <property type="nucleotide sequence ID" value="NZ_AP019700.1"/>
</dbReference>
<reference evidence="2 3" key="1">
    <citation type="submission" date="2018-11" db="EMBL/GenBank/DDBJ databases">
        <title>Genomic Encyclopedia of Type Strains, Phase IV (KMG-IV): sequencing the most valuable type-strain genomes for metagenomic binning, comparative biology and taxonomic classification.</title>
        <authorList>
            <person name="Goeker M."/>
        </authorList>
    </citation>
    <scope>NUCLEOTIDE SEQUENCE [LARGE SCALE GENOMIC DNA]</scope>
    <source>
        <strain evidence="2 3">DSM 5900</strain>
    </source>
</reference>
<comment type="caution">
    <text evidence="2">The sequence shown here is derived from an EMBL/GenBank/DDBJ whole genome shotgun (WGS) entry which is preliminary data.</text>
</comment>
<dbReference type="PRINTS" id="PR00080">
    <property type="entry name" value="SDRFAMILY"/>
</dbReference>
<proteinExistence type="inferred from homology"/>
<dbReference type="GO" id="GO:0016616">
    <property type="term" value="F:oxidoreductase activity, acting on the CH-OH group of donors, NAD or NADP as acceptor"/>
    <property type="evidence" value="ECO:0007669"/>
    <property type="project" value="TreeGrafter"/>
</dbReference>
<accession>A0A3N1KYV2</accession>
<gene>
    <name evidence="2" type="ORF">EDC65_3324</name>
</gene>